<dbReference type="GO" id="GO:0043565">
    <property type="term" value="F:sequence-specific DNA binding"/>
    <property type="evidence" value="ECO:0007669"/>
    <property type="project" value="InterPro"/>
</dbReference>
<evidence type="ECO:0000313" key="7">
    <source>
        <dbReference type="Proteomes" id="UP000467305"/>
    </source>
</evidence>
<keyword evidence="1" id="KW-0805">Transcription regulation</keyword>
<sequence>MSIIKAFPIISALLGCFLTFFIVQTKNSFGKNNVAKYSLALVVFLYTMISIGNYIDTNHYEAPLYVSFISFISFTFVGISFYYFCASVIDRKIRFKPIVLLVLVYGIFKTWFFLYIVKVVGNREAMDLLLKKPYTPIIIYAIYDYIASCLLNIFFIYRAFVLFKTTPLIVSLNTKREVYFKWINLLFFINFAVILFLMIQAILVLFDIGSLDIIFMIEPIVYTVYFFVFVYSLMYFPVFAFTGDYNDLPTNVKEKYKNSSLINSEELFKKVDMLVTEEKMFLSSELKINTLSERLETSVPHISQAINENKNISFSDYINGFRIDEAKKRLLVKKPDTIFAIAIDVGFNSKATFYHAFKKLTNTTPTEFRKHHVKDMVA</sequence>
<feature type="transmembrane region" description="Helical" evidence="4">
    <location>
        <begin position="98"/>
        <end position="117"/>
    </location>
</feature>
<evidence type="ECO:0000259" key="5">
    <source>
        <dbReference type="PROSITE" id="PS01124"/>
    </source>
</evidence>
<keyword evidence="4" id="KW-1133">Transmembrane helix</keyword>
<feature type="transmembrane region" description="Helical" evidence="4">
    <location>
        <begin position="67"/>
        <end position="86"/>
    </location>
</feature>
<keyword evidence="2" id="KW-0238">DNA-binding</keyword>
<organism evidence="6 7">
    <name type="scientific">Tenacibaculum aiptasiae</name>
    <dbReference type="NCBI Taxonomy" id="426481"/>
    <lineage>
        <taxon>Bacteria</taxon>
        <taxon>Pseudomonadati</taxon>
        <taxon>Bacteroidota</taxon>
        <taxon>Flavobacteriia</taxon>
        <taxon>Flavobacteriales</taxon>
        <taxon>Flavobacteriaceae</taxon>
        <taxon>Tenacibaculum</taxon>
    </lineage>
</organism>
<dbReference type="SUPFAM" id="SSF46689">
    <property type="entry name" value="Homeodomain-like"/>
    <property type="match status" value="1"/>
</dbReference>
<dbReference type="InterPro" id="IPR018060">
    <property type="entry name" value="HTH_AraC"/>
</dbReference>
<proteinExistence type="predicted"/>
<gene>
    <name evidence="6" type="ORF">F7018_01370</name>
</gene>
<dbReference type="SMART" id="SM00342">
    <property type="entry name" value="HTH_ARAC"/>
    <property type="match status" value="1"/>
</dbReference>
<dbReference type="OrthoDB" id="1096411at2"/>
<keyword evidence="7" id="KW-1185">Reference proteome</keyword>
<accession>A0A7J5ASE3</accession>
<feature type="transmembrane region" description="Helical" evidence="4">
    <location>
        <begin position="6"/>
        <end position="23"/>
    </location>
</feature>
<dbReference type="Proteomes" id="UP000467305">
    <property type="component" value="Unassembled WGS sequence"/>
</dbReference>
<name>A0A7J5ASE3_9FLAO</name>
<dbReference type="PANTHER" id="PTHR43280:SF29">
    <property type="entry name" value="ARAC-FAMILY TRANSCRIPTIONAL REGULATOR"/>
    <property type="match status" value="1"/>
</dbReference>
<dbReference type="GO" id="GO:0003700">
    <property type="term" value="F:DNA-binding transcription factor activity"/>
    <property type="evidence" value="ECO:0007669"/>
    <property type="project" value="InterPro"/>
</dbReference>
<dbReference type="EMBL" id="WAAU01000003">
    <property type="protein sequence ID" value="KAB1160553.1"/>
    <property type="molecule type" value="Genomic_DNA"/>
</dbReference>
<dbReference type="InterPro" id="IPR018062">
    <property type="entry name" value="HTH_AraC-typ_CS"/>
</dbReference>
<evidence type="ECO:0000256" key="4">
    <source>
        <dbReference type="SAM" id="Phobius"/>
    </source>
</evidence>
<dbReference type="Pfam" id="PF12833">
    <property type="entry name" value="HTH_18"/>
    <property type="match status" value="1"/>
</dbReference>
<dbReference type="AlphaFoldDB" id="A0A7J5ASE3"/>
<evidence type="ECO:0000256" key="2">
    <source>
        <dbReference type="ARBA" id="ARBA00023125"/>
    </source>
</evidence>
<dbReference type="PROSITE" id="PS00041">
    <property type="entry name" value="HTH_ARAC_FAMILY_1"/>
    <property type="match status" value="1"/>
</dbReference>
<evidence type="ECO:0000256" key="1">
    <source>
        <dbReference type="ARBA" id="ARBA00023015"/>
    </source>
</evidence>
<feature type="transmembrane region" description="Helical" evidence="4">
    <location>
        <begin position="220"/>
        <end position="241"/>
    </location>
</feature>
<keyword evidence="4" id="KW-0812">Transmembrane</keyword>
<evidence type="ECO:0000256" key="3">
    <source>
        <dbReference type="ARBA" id="ARBA00023163"/>
    </source>
</evidence>
<feature type="transmembrane region" description="Helical" evidence="4">
    <location>
        <begin position="35"/>
        <end position="55"/>
    </location>
</feature>
<feature type="transmembrane region" description="Helical" evidence="4">
    <location>
        <begin position="182"/>
        <end position="208"/>
    </location>
</feature>
<feature type="transmembrane region" description="Helical" evidence="4">
    <location>
        <begin position="137"/>
        <end position="161"/>
    </location>
</feature>
<protein>
    <submittedName>
        <fullName evidence="6">AraC family transcriptional regulator</fullName>
    </submittedName>
</protein>
<feature type="domain" description="HTH araC/xylS-type" evidence="5">
    <location>
        <begin position="265"/>
        <end position="371"/>
    </location>
</feature>
<keyword evidence="3" id="KW-0804">Transcription</keyword>
<dbReference type="PROSITE" id="PS51257">
    <property type="entry name" value="PROKAR_LIPOPROTEIN"/>
    <property type="match status" value="1"/>
</dbReference>
<evidence type="ECO:0000313" key="6">
    <source>
        <dbReference type="EMBL" id="KAB1160553.1"/>
    </source>
</evidence>
<dbReference type="PANTHER" id="PTHR43280">
    <property type="entry name" value="ARAC-FAMILY TRANSCRIPTIONAL REGULATOR"/>
    <property type="match status" value="1"/>
</dbReference>
<keyword evidence="4" id="KW-0472">Membrane</keyword>
<dbReference type="InterPro" id="IPR009057">
    <property type="entry name" value="Homeodomain-like_sf"/>
</dbReference>
<dbReference type="PROSITE" id="PS01124">
    <property type="entry name" value="HTH_ARAC_FAMILY_2"/>
    <property type="match status" value="1"/>
</dbReference>
<comment type="caution">
    <text evidence="6">The sequence shown here is derived from an EMBL/GenBank/DDBJ whole genome shotgun (WGS) entry which is preliminary data.</text>
</comment>
<reference evidence="6 7" key="1">
    <citation type="submission" date="2019-09" db="EMBL/GenBank/DDBJ databases">
        <authorList>
            <person name="Cao W.R."/>
        </authorList>
    </citation>
    <scope>NUCLEOTIDE SEQUENCE [LARGE SCALE GENOMIC DNA]</scope>
    <source>
        <strain evidence="7">a4</strain>
    </source>
</reference>
<dbReference type="Gene3D" id="1.10.10.60">
    <property type="entry name" value="Homeodomain-like"/>
    <property type="match status" value="2"/>
</dbReference>